<name>A0AAW0QBG5_9GOBI</name>
<dbReference type="AlphaFoldDB" id="A0AAW0QBG5"/>
<gene>
    <name evidence="1" type="ORF">WMY93_000933</name>
</gene>
<organism evidence="1 2">
    <name type="scientific">Mugilogobius chulae</name>
    <name type="common">yellowstripe goby</name>
    <dbReference type="NCBI Taxonomy" id="88201"/>
    <lineage>
        <taxon>Eukaryota</taxon>
        <taxon>Metazoa</taxon>
        <taxon>Chordata</taxon>
        <taxon>Craniata</taxon>
        <taxon>Vertebrata</taxon>
        <taxon>Euteleostomi</taxon>
        <taxon>Actinopterygii</taxon>
        <taxon>Neopterygii</taxon>
        <taxon>Teleostei</taxon>
        <taxon>Neoteleostei</taxon>
        <taxon>Acanthomorphata</taxon>
        <taxon>Gobiaria</taxon>
        <taxon>Gobiiformes</taxon>
        <taxon>Gobioidei</taxon>
        <taxon>Gobiidae</taxon>
        <taxon>Gobionellinae</taxon>
        <taxon>Mugilogobius</taxon>
    </lineage>
</organism>
<sequence>MSDSGERQTLVHIRLWWTSDPGAHQTLVDVRPWCTSDSGHVCVCVVCEELLPHTNSTNLDLDRVCDSEEKRQLWKKHGHYREQPDDLGSEQNCLDTPVSLTHLGLTFDQSNE</sequence>
<dbReference type="EMBL" id="JBBPFD010000001">
    <property type="protein sequence ID" value="KAK7945205.1"/>
    <property type="molecule type" value="Genomic_DNA"/>
</dbReference>
<accession>A0AAW0QBG5</accession>
<dbReference type="Proteomes" id="UP001460270">
    <property type="component" value="Unassembled WGS sequence"/>
</dbReference>
<evidence type="ECO:0000313" key="1">
    <source>
        <dbReference type="EMBL" id="KAK7945205.1"/>
    </source>
</evidence>
<evidence type="ECO:0000313" key="2">
    <source>
        <dbReference type="Proteomes" id="UP001460270"/>
    </source>
</evidence>
<keyword evidence="2" id="KW-1185">Reference proteome</keyword>
<reference evidence="2" key="1">
    <citation type="submission" date="2024-04" db="EMBL/GenBank/DDBJ databases">
        <title>Salinicola lusitanus LLJ914,a marine bacterium isolated from the Okinawa Trough.</title>
        <authorList>
            <person name="Li J."/>
        </authorList>
    </citation>
    <scope>NUCLEOTIDE SEQUENCE [LARGE SCALE GENOMIC DNA]</scope>
</reference>
<protein>
    <submittedName>
        <fullName evidence="1">Uncharacterized protein</fullName>
    </submittedName>
</protein>
<proteinExistence type="predicted"/>
<comment type="caution">
    <text evidence="1">The sequence shown here is derived from an EMBL/GenBank/DDBJ whole genome shotgun (WGS) entry which is preliminary data.</text>
</comment>